<accession>A0A6V8KYI5</accession>
<dbReference type="EMBL" id="BLPF01000004">
    <property type="protein sequence ID" value="GFJ85585.1"/>
    <property type="molecule type" value="Genomic_DNA"/>
</dbReference>
<dbReference type="AlphaFoldDB" id="A0A6V8KYI5"/>
<name>A0A6V8KYI5_9ACTN</name>
<organism evidence="1 2">
    <name type="scientific">Phytohabitans houttuyneae</name>
    <dbReference type="NCBI Taxonomy" id="1076126"/>
    <lineage>
        <taxon>Bacteria</taxon>
        <taxon>Bacillati</taxon>
        <taxon>Actinomycetota</taxon>
        <taxon>Actinomycetes</taxon>
        <taxon>Micromonosporales</taxon>
        <taxon>Micromonosporaceae</taxon>
    </lineage>
</organism>
<evidence type="ECO:0000313" key="1">
    <source>
        <dbReference type="EMBL" id="GFJ85585.1"/>
    </source>
</evidence>
<dbReference type="Proteomes" id="UP000482800">
    <property type="component" value="Unassembled WGS sequence"/>
</dbReference>
<protein>
    <submittedName>
        <fullName evidence="1">Uncharacterized protein</fullName>
    </submittedName>
</protein>
<evidence type="ECO:0000313" key="2">
    <source>
        <dbReference type="Proteomes" id="UP000482800"/>
    </source>
</evidence>
<comment type="caution">
    <text evidence="1">The sequence shown here is derived from an EMBL/GenBank/DDBJ whole genome shotgun (WGS) entry which is preliminary data.</text>
</comment>
<gene>
    <name evidence="1" type="ORF">Phou_097650</name>
</gene>
<reference evidence="1 2" key="1">
    <citation type="submission" date="2020-03" db="EMBL/GenBank/DDBJ databases">
        <title>Whole genome shotgun sequence of Phytohabitans houttuyneae NBRC 108639.</title>
        <authorList>
            <person name="Komaki H."/>
            <person name="Tamura T."/>
        </authorList>
    </citation>
    <scope>NUCLEOTIDE SEQUENCE [LARGE SCALE GENOMIC DNA]</scope>
    <source>
        <strain evidence="1 2">NBRC 108639</strain>
    </source>
</reference>
<keyword evidence="2" id="KW-1185">Reference proteome</keyword>
<sequence>MSGPVSGACPDVGHTLGTMQWMEFPAGPGAAKWRTFATERTVLAAVHTMATAGHVLDAVELLEPDHRIQVVFTQAPDLFDGGVREYLRSAGAVEIGWEQATHTDFDLMIAADSGGVHRIRAPWLAIAHGVMNNKLVAPALGGQASHLVTGLGAPWLTWYGRLLPAVLAVSHDQVLPVLSSQCPEALSVATVVGDLCLDRLASSRPNREMYRQALAVPDGRRLVAISSTWGRSRSWAARRQPCSSRSPACRVTTSRWSWRFTPLPGATAAGRCSPGWPGCGRRVCGSSTRRVGAGWSPPRM</sequence>
<proteinExistence type="predicted"/>
<reference evidence="1 2" key="2">
    <citation type="submission" date="2020-03" db="EMBL/GenBank/DDBJ databases">
        <authorList>
            <person name="Ichikawa N."/>
            <person name="Kimura A."/>
            <person name="Kitahashi Y."/>
            <person name="Uohara A."/>
        </authorList>
    </citation>
    <scope>NUCLEOTIDE SEQUENCE [LARGE SCALE GENOMIC DNA]</scope>
    <source>
        <strain evidence="1 2">NBRC 108639</strain>
    </source>
</reference>